<dbReference type="Proteomes" id="UP000261948">
    <property type="component" value="Unassembled WGS sequence"/>
</dbReference>
<evidence type="ECO:0000313" key="1">
    <source>
        <dbReference type="EMBL" id="RGE42430.1"/>
    </source>
</evidence>
<gene>
    <name evidence="1" type="ORF">DZC30_16810</name>
</gene>
<dbReference type="AlphaFoldDB" id="A0A373FE70"/>
<comment type="caution">
    <text evidence="1">The sequence shown here is derived from an EMBL/GenBank/DDBJ whole genome shotgun (WGS) entry which is preliminary data.</text>
</comment>
<reference evidence="1 2" key="1">
    <citation type="submission" date="2018-08" db="EMBL/GenBank/DDBJ databases">
        <title>Comamonas testosteroni strain SWCO2.</title>
        <authorList>
            <person name="Jiang N."/>
            <person name="Zhang X.Z."/>
        </authorList>
    </citation>
    <scope>NUCLEOTIDE SEQUENCE [LARGE SCALE GENOMIC DNA]</scope>
    <source>
        <strain evidence="1 2">SWCO2</strain>
    </source>
</reference>
<dbReference type="EMBL" id="QURR01000023">
    <property type="protein sequence ID" value="RGE42430.1"/>
    <property type="molecule type" value="Genomic_DNA"/>
</dbReference>
<organism evidence="1 2">
    <name type="scientific">Comamonas testosteroni</name>
    <name type="common">Pseudomonas testosteroni</name>
    <dbReference type="NCBI Taxonomy" id="285"/>
    <lineage>
        <taxon>Bacteria</taxon>
        <taxon>Pseudomonadati</taxon>
        <taxon>Pseudomonadota</taxon>
        <taxon>Betaproteobacteria</taxon>
        <taxon>Burkholderiales</taxon>
        <taxon>Comamonadaceae</taxon>
        <taxon>Comamonas</taxon>
    </lineage>
</organism>
<protein>
    <submittedName>
        <fullName evidence="1">Uncharacterized protein</fullName>
    </submittedName>
</protein>
<evidence type="ECO:0000313" key="2">
    <source>
        <dbReference type="Proteomes" id="UP000261948"/>
    </source>
</evidence>
<sequence>MGVMYSVFPLQSELCDWLDEQGVVWPEVPSRNPTLAELKAAIARVPDLQSEASAEVLGQRWSNLLTQTTSGAKRPWCMLQIIALQERENEFYVENGDPVLILQLLAQLCESTGPLVLITDAGDIPLLVQAGDDAQELFDNWGSEEH</sequence>
<accession>A0A373FE70</accession>
<proteinExistence type="predicted"/>
<name>A0A373FE70_COMTE</name>
<keyword evidence="2" id="KW-1185">Reference proteome</keyword>